<dbReference type="Gene3D" id="3.40.50.300">
    <property type="entry name" value="P-loop containing nucleotide triphosphate hydrolases"/>
    <property type="match status" value="1"/>
</dbReference>
<dbReference type="SUPFAM" id="SSF52540">
    <property type="entry name" value="P-loop containing nucleoside triphosphate hydrolases"/>
    <property type="match status" value="1"/>
</dbReference>
<feature type="domain" description="ABC transporter" evidence="4">
    <location>
        <begin position="4"/>
        <end position="232"/>
    </location>
</feature>
<evidence type="ECO:0000259" key="4">
    <source>
        <dbReference type="PROSITE" id="PS50893"/>
    </source>
</evidence>
<dbReference type="InterPro" id="IPR003439">
    <property type="entry name" value="ABC_transporter-like_ATP-bd"/>
</dbReference>
<dbReference type="GO" id="GO:0016887">
    <property type="term" value="F:ATP hydrolysis activity"/>
    <property type="evidence" value="ECO:0007669"/>
    <property type="project" value="InterPro"/>
</dbReference>
<evidence type="ECO:0000256" key="1">
    <source>
        <dbReference type="ARBA" id="ARBA00022448"/>
    </source>
</evidence>
<dbReference type="RefSeq" id="WP_250261319.1">
    <property type="nucleotide sequence ID" value="NZ_CP097770.1"/>
</dbReference>
<name>A0AAE9IJA3_PAEPO</name>
<dbReference type="PROSITE" id="PS00211">
    <property type="entry name" value="ABC_TRANSPORTER_1"/>
    <property type="match status" value="1"/>
</dbReference>
<protein>
    <submittedName>
        <fullName evidence="5">ABC transporter ATP-binding protein</fullName>
    </submittedName>
</protein>
<dbReference type="InterPro" id="IPR003593">
    <property type="entry name" value="AAA+_ATPase"/>
</dbReference>
<organism evidence="5 6">
    <name type="scientific">Paenibacillus polymyxa</name>
    <name type="common">Bacillus polymyxa</name>
    <dbReference type="NCBI Taxonomy" id="1406"/>
    <lineage>
        <taxon>Bacteria</taxon>
        <taxon>Bacillati</taxon>
        <taxon>Bacillota</taxon>
        <taxon>Bacilli</taxon>
        <taxon>Bacillales</taxon>
        <taxon>Paenibacillaceae</taxon>
        <taxon>Paenibacillus</taxon>
    </lineage>
</organism>
<dbReference type="PROSITE" id="PS50893">
    <property type="entry name" value="ABC_TRANSPORTER_2"/>
    <property type="match status" value="1"/>
</dbReference>
<reference evidence="5" key="1">
    <citation type="submission" date="2022-11" db="EMBL/GenBank/DDBJ databases">
        <authorList>
            <person name="Vasilchenko N.G."/>
            <person name="Prazdnova E.V."/>
            <person name="Gorovtsov A.V."/>
            <person name="Chistyakov V.A."/>
            <person name="Pak M.L."/>
        </authorList>
    </citation>
    <scope>NUCLEOTIDE SEQUENCE</scope>
    <source>
        <strain evidence="5">R 4.5</strain>
    </source>
</reference>
<dbReference type="GO" id="GO:0005524">
    <property type="term" value="F:ATP binding"/>
    <property type="evidence" value="ECO:0007669"/>
    <property type="project" value="UniProtKB-KW"/>
</dbReference>
<evidence type="ECO:0000256" key="2">
    <source>
        <dbReference type="ARBA" id="ARBA00022741"/>
    </source>
</evidence>
<keyword evidence="3 5" id="KW-0067">ATP-binding</keyword>
<dbReference type="PANTHER" id="PTHR42939:SF1">
    <property type="entry name" value="ABC TRANSPORTER ATP-BINDING PROTEIN ALBC-RELATED"/>
    <property type="match status" value="1"/>
</dbReference>
<dbReference type="CDD" id="cd03230">
    <property type="entry name" value="ABC_DR_subfamily_A"/>
    <property type="match status" value="1"/>
</dbReference>
<dbReference type="AlphaFoldDB" id="A0AAE9IJA3"/>
<proteinExistence type="predicted"/>
<gene>
    <name evidence="5" type="ORF">MF626_001341</name>
</gene>
<accession>A0AAE9IJA3</accession>
<dbReference type="PANTHER" id="PTHR42939">
    <property type="entry name" value="ABC TRANSPORTER ATP-BINDING PROTEIN ALBC-RELATED"/>
    <property type="match status" value="1"/>
</dbReference>
<dbReference type="EMBL" id="CP097770">
    <property type="protein sequence ID" value="URJ51889.1"/>
    <property type="molecule type" value="Genomic_DNA"/>
</dbReference>
<sequence>MNVIELNNLTKQYNDVTAVDRLNLSVPEGHIYAFLGSNGAGKTTTMKMMTGQLKPTEGEIRFFGRNIWEDRDARRLAGYAPDVPLLHEGLTAKEMLLFAGALYGQTHINGKVDAMLEQLGLQNKANQLIKEYSLGMKRKVSIGCALIHQPRILLLDEVTNGLDPKATREVKDEIRDFAKQRGGTVFLTTHILSIVEELADYIIILNKGTVKMSGTLEELRQAKGQGDEGLEDIFLSAVD</sequence>
<keyword evidence="2" id="KW-0547">Nucleotide-binding</keyword>
<evidence type="ECO:0000313" key="6">
    <source>
        <dbReference type="Proteomes" id="UP001055784"/>
    </source>
</evidence>
<dbReference type="InterPro" id="IPR027417">
    <property type="entry name" value="P-loop_NTPase"/>
</dbReference>
<dbReference type="SMART" id="SM00382">
    <property type="entry name" value="AAA"/>
    <property type="match status" value="1"/>
</dbReference>
<dbReference type="Proteomes" id="UP001055784">
    <property type="component" value="Chromosome"/>
</dbReference>
<dbReference type="InterPro" id="IPR017871">
    <property type="entry name" value="ABC_transporter-like_CS"/>
</dbReference>
<dbReference type="InterPro" id="IPR051782">
    <property type="entry name" value="ABC_Transporter_VariousFunc"/>
</dbReference>
<keyword evidence="1" id="KW-0813">Transport</keyword>
<evidence type="ECO:0000313" key="5">
    <source>
        <dbReference type="EMBL" id="URJ51889.1"/>
    </source>
</evidence>
<dbReference type="Pfam" id="PF00005">
    <property type="entry name" value="ABC_tran"/>
    <property type="match status" value="1"/>
</dbReference>
<evidence type="ECO:0000256" key="3">
    <source>
        <dbReference type="ARBA" id="ARBA00022840"/>
    </source>
</evidence>